<keyword evidence="2" id="KW-1185">Reference proteome</keyword>
<proteinExistence type="predicted"/>
<dbReference type="EMBL" id="MH059636">
    <property type="protein sequence ID" value="AWD90474.1"/>
    <property type="molecule type" value="Genomic_DNA"/>
</dbReference>
<evidence type="ECO:0000313" key="1">
    <source>
        <dbReference type="EMBL" id="AWD90474.1"/>
    </source>
</evidence>
<sequence>MNINCNKSATGSIWRAIKFRCTDCGHDRLVHEGSQGGDGFSCWWNGYCEKCEKPWEVDSETEVERTGEYA</sequence>
<evidence type="ECO:0000313" key="2">
    <source>
        <dbReference type="Proteomes" id="UP000246316"/>
    </source>
</evidence>
<dbReference type="GeneID" id="65112616"/>
<name>A0A2S1GM71_9CAUD</name>
<dbReference type="KEGG" id="vg:65112616"/>
<reference evidence="1" key="1">
    <citation type="submission" date="2018-03" db="EMBL/GenBank/DDBJ databases">
        <title>Phage therapy in agriculture - a green tech approach to combat plant pathogenic bacteria.</title>
        <authorList>
            <person name="Carstens A.B."/>
            <person name="Djurhuus A.M."/>
            <person name="Hansen L.H."/>
        </authorList>
    </citation>
    <scope>NUCLEOTIDE SEQUENCE [LARGE SCALE GENOMIC DNA]</scope>
</reference>
<dbReference type="RefSeq" id="YP_010094982.1">
    <property type="nucleotide sequence ID" value="NC_055743.1"/>
</dbReference>
<dbReference type="Proteomes" id="UP000246316">
    <property type="component" value="Segment"/>
</dbReference>
<organism evidence="1 2">
    <name type="scientific">Erwinia phage Cronus</name>
    <dbReference type="NCBI Taxonomy" id="2163633"/>
    <lineage>
        <taxon>Viruses</taxon>
        <taxon>Duplodnaviria</taxon>
        <taxon>Heunggongvirae</taxon>
        <taxon>Uroviricota</taxon>
        <taxon>Caudoviricetes</taxon>
        <taxon>Pantevenvirales</taxon>
        <taxon>Straboviridae</taxon>
        <taxon>Tevenvirinae</taxon>
        <taxon>Risoevirus</taxon>
        <taxon>Risoevirus cronus</taxon>
        <taxon>Roskildevirus cronus</taxon>
    </lineage>
</organism>
<accession>A0A2S1GM71</accession>
<protein>
    <submittedName>
        <fullName evidence="1">Uncharacterized protein</fullName>
    </submittedName>
</protein>